<dbReference type="AlphaFoldDB" id="A0A173LZZ8"/>
<feature type="domain" description="HTH gntR-type" evidence="4">
    <location>
        <begin position="11"/>
        <end position="78"/>
    </location>
</feature>
<dbReference type="Pfam" id="PF00392">
    <property type="entry name" value="GntR"/>
    <property type="match status" value="1"/>
</dbReference>
<gene>
    <name evidence="5" type="ORF">AUMI_115690</name>
</gene>
<dbReference type="RefSeq" id="WP_096383307.1">
    <property type="nucleotide sequence ID" value="NZ_AP017457.1"/>
</dbReference>
<dbReference type="SUPFAM" id="SSF48008">
    <property type="entry name" value="GntR ligand-binding domain-like"/>
    <property type="match status" value="1"/>
</dbReference>
<accession>A0A173LZZ8</accession>
<evidence type="ECO:0000256" key="1">
    <source>
        <dbReference type="ARBA" id="ARBA00023015"/>
    </source>
</evidence>
<name>A0A173LZZ8_9MICO</name>
<dbReference type="PANTHER" id="PTHR43537">
    <property type="entry name" value="TRANSCRIPTIONAL REGULATOR, GNTR FAMILY"/>
    <property type="match status" value="1"/>
</dbReference>
<dbReference type="InterPro" id="IPR011711">
    <property type="entry name" value="GntR_C"/>
</dbReference>
<protein>
    <submittedName>
        <fullName evidence="5">Putative GntR family transcriptional regulator</fullName>
    </submittedName>
</protein>
<dbReference type="GO" id="GO:0003677">
    <property type="term" value="F:DNA binding"/>
    <property type="evidence" value="ECO:0007669"/>
    <property type="project" value="UniProtKB-KW"/>
</dbReference>
<dbReference type="GeneID" id="80452764"/>
<dbReference type="InterPro" id="IPR036388">
    <property type="entry name" value="WH-like_DNA-bd_sf"/>
</dbReference>
<reference evidence="5 6" key="1">
    <citation type="journal article" date="2016" name="Genome Announc.">
        <title>Complete Genome Sequence of Aurantimicrobium minutum Type Strain KNCT, a Planktonic Ultramicrobacterium Isolated from River Water.</title>
        <authorList>
            <person name="Nakai R."/>
            <person name="Fujisawa T."/>
            <person name="Nakamura Y."/>
            <person name="Nishide H."/>
            <person name="Uchiyama I."/>
            <person name="Baba T."/>
            <person name="Toyoda A."/>
            <person name="Fujiyama A."/>
            <person name="Naganuma T."/>
            <person name="Niki H."/>
        </authorList>
    </citation>
    <scope>NUCLEOTIDE SEQUENCE [LARGE SCALE GENOMIC DNA]</scope>
    <source>
        <strain evidence="5 6">KNC</strain>
    </source>
</reference>
<evidence type="ECO:0000259" key="4">
    <source>
        <dbReference type="PROSITE" id="PS50949"/>
    </source>
</evidence>
<dbReference type="Gene3D" id="1.20.120.530">
    <property type="entry name" value="GntR ligand-binding domain-like"/>
    <property type="match status" value="1"/>
</dbReference>
<dbReference type="SUPFAM" id="SSF46785">
    <property type="entry name" value="Winged helix' DNA-binding domain"/>
    <property type="match status" value="1"/>
</dbReference>
<dbReference type="Proteomes" id="UP000243847">
    <property type="component" value="Chromosome sequence1"/>
</dbReference>
<dbReference type="SMART" id="SM00345">
    <property type="entry name" value="HTH_GNTR"/>
    <property type="match status" value="1"/>
</dbReference>
<evidence type="ECO:0000256" key="2">
    <source>
        <dbReference type="ARBA" id="ARBA00023125"/>
    </source>
</evidence>
<dbReference type="InterPro" id="IPR000524">
    <property type="entry name" value="Tscrpt_reg_HTH_GntR"/>
</dbReference>
<dbReference type="GO" id="GO:0003700">
    <property type="term" value="F:DNA-binding transcription factor activity"/>
    <property type="evidence" value="ECO:0007669"/>
    <property type="project" value="InterPro"/>
</dbReference>
<proteinExistence type="predicted"/>
<keyword evidence="3" id="KW-0804">Transcription</keyword>
<dbReference type="KEGG" id="amin:AUMI_115690"/>
<evidence type="ECO:0000313" key="6">
    <source>
        <dbReference type="Proteomes" id="UP000243847"/>
    </source>
</evidence>
<dbReference type="Pfam" id="PF07729">
    <property type="entry name" value="FCD"/>
    <property type="match status" value="1"/>
</dbReference>
<dbReference type="InterPro" id="IPR036390">
    <property type="entry name" value="WH_DNA-bd_sf"/>
</dbReference>
<evidence type="ECO:0000256" key="3">
    <source>
        <dbReference type="ARBA" id="ARBA00023163"/>
    </source>
</evidence>
<evidence type="ECO:0000313" key="5">
    <source>
        <dbReference type="EMBL" id="BAV00112.1"/>
    </source>
</evidence>
<dbReference type="EMBL" id="AP017457">
    <property type="protein sequence ID" value="BAV00112.1"/>
    <property type="molecule type" value="Genomic_DNA"/>
</dbReference>
<keyword evidence="1" id="KW-0805">Transcription regulation</keyword>
<dbReference type="InterPro" id="IPR008920">
    <property type="entry name" value="TF_FadR/GntR_C"/>
</dbReference>
<dbReference type="PANTHER" id="PTHR43537:SF24">
    <property type="entry name" value="GLUCONATE OPERON TRANSCRIPTIONAL REPRESSOR"/>
    <property type="match status" value="1"/>
</dbReference>
<organism evidence="5 6">
    <name type="scientific">Aurantimicrobium minutum</name>
    <dbReference type="NCBI Taxonomy" id="708131"/>
    <lineage>
        <taxon>Bacteria</taxon>
        <taxon>Bacillati</taxon>
        <taxon>Actinomycetota</taxon>
        <taxon>Actinomycetes</taxon>
        <taxon>Micrococcales</taxon>
        <taxon>Microbacteriaceae</taxon>
        <taxon>Aurantimicrobium</taxon>
    </lineage>
</organism>
<dbReference type="PROSITE" id="PS50949">
    <property type="entry name" value="HTH_GNTR"/>
    <property type="match status" value="1"/>
</dbReference>
<keyword evidence="2" id="KW-0238">DNA-binding</keyword>
<dbReference type="OrthoDB" id="8680240at2"/>
<sequence length="224" mass="24488">MIPPRQHQVRPQLGDEAASFLRDQITSGTLPAGAPVRPETVADELGISTTPAREALQALRAEGFLDLAPRRGFTVAKVDGNDVRDMFLVQSMVAGELAARAANNATPETIASLEQIHNELVAAANRGDLGALEELNHAFHREINLTADAPRLAWVIKLVSRYAPRRFYASINGWPETTVHDHTGLLEAIREGNAERARHEMVEHVRHAGEQLASHIDARIAAQN</sequence>
<dbReference type="Gene3D" id="1.10.10.10">
    <property type="entry name" value="Winged helix-like DNA-binding domain superfamily/Winged helix DNA-binding domain"/>
    <property type="match status" value="1"/>
</dbReference>
<dbReference type="SMART" id="SM00895">
    <property type="entry name" value="FCD"/>
    <property type="match status" value="1"/>
</dbReference>
<dbReference type="CDD" id="cd07377">
    <property type="entry name" value="WHTH_GntR"/>
    <property type="match status" value="1"/>
</dbReference>